<dbReference type="EMBL" id="CAJVCH010540222">
    <property type="protein sequence ID" value="CAG7826560.1"/>
    <property type="molecule type" value="Genomic_DNA"/>
</dbReference>
<dbReference type="AlphaFoldDB" id="A0A8J2PYH3"/>
<evidence type="ECO:0000313" key="3">
    <source>
        <dbReference type="Proteomes" id="UP000708208"/>
    </source>
</evidence>
<sequence>VANKCHPISPIVQRTDPATFARLLSARQNDVRKAASRIFQYFRNRYDCNGIMKPQKRCANQPPTDSSVATNKRNCPGSSSKK</sequence>
<comment type="caution">
    <text evidence="2">The sequence shown here is derived from an EMBL/GenBank/DDBJ whole genome shotgun (WGS) entry which is preliminary data.</text>
</comment>
<evidence type="ECO:0000256" key="1">
    <source>
        <dbReference type="SAM" id="MobiDB-lite"/>
    </source>
</evidence>
<name>A0A8J2PYH3_9HEXA</name>
<feature type="compositionally biased region" description="Polar residues" evidence="1">
    <location>
        <begin position="61"/>
        <end position="82"/>
    </location>
</feature>
<protein>
    <submittedName>
        <fullName evidence="2">Uncharacterized protein</fullName>
    </submittedName>
</protein>
<proteinExistence type="predicted"/>
<evidence type="ECO:0000313" key="2">
    <source>
        <dbReference type="EMBL" id="CAG7826560.1"/>
    </source>
</evidence>
<dbReference type="Proteomes" id="UP000708208">
    <property type="component" value="Unassembled WGS sequence"/>
</dbReference>
<reference evidence="2" key="1">
    <citation type="submission" date="2021-06" db="EMBL/GenBank/DDBJ databases">
        <authorList>
            <person name="Hodson N. C."/>
            <person name="Mongue J. A."/>
            <person name="Jaron S. K."/>
        </authorList>
    </citation>
    <scope>NUCLEOTIDE SEQUENCE</scope>
</reference>
<feature type="non-terminal residue" evidence="2">
    <location>
        <position position="1"/>
    </location>
</feature>
<gene>
    <name evidence="2" type="ORF">AFUS01_LOCUS36607</name>
</gene>
<feature type="region of interest" description="Disordered" evidence="1">
    <location>
        <begin position="53"/>
        <end position="82"/>
    </location>
</feature>
<accession>A0A8J2PYH3</accession>
<keyword evidence="3" id="KW-1185">Reference proteome</keyword>
<organism evidence="2 3">
    <name type="scientific">Allacma fusca</name>
    <dbReference type="NCBI Taxonomy" id="39272"/>
    <lineage>
        <taxon>Eukaryota</taxon>
        <taxon>Metazoa</taxon>
        <taxon>Ecdysozoa</taxon>
        <taxon>Arthropoda</taxon>
        <taxon>Hexapoda</taxon>
        <taxon>Collembola</taxon>
        <taxon>Symphypleona</taxon>
        <taxon>Sminthuridae</taxon>
        <taxon>Allacma</taxon>
    </lineage>
</organism>